<comment type="similarity">
    <text evidence="2 14 16">Belongs to the thiolase-like superfamily. Beta-ketoacyl-ACP synthases family.</text>
</comment>
<dbReference type="Pfam" id="PF00109">
    <property type="entry name" value="ketoacyl-synt"/>
    <property type="match status" value="1"/>
</dbReference>
<evidence type="ECO:0000256" key="11">
    <source>
        <dbReference type="ARBA" id="ARBA00024006"/>
    </source>
</evidence>
<dbReference type="InterPro" id="IPR016039">
    <property type="entry name" value="Thiolase-like"/>
</dbReference>
<keyword evidence="5 14" id="KW-0444">Lipid biosynthesis</keyword>
<evidence type="ECO:0000256" key="4">
    <source>
        <dbReference type="ARBA" id="ARBA00014657"/>
    </source>
</evidence>
<evidence type="ECO:0000256" key="15">
    <source>
        <dbReference type="PIRSR" id="PIRSR000447-1"/>
    </source>
</evidence>
<dbReference type="AlphaFoldDB" id="A0A0M9DMD8"/>
<keyword evidence="9 14" id="KW-0275">Fatty acid biosynthesis</keyword>
<dbReference type="EC" id="2.3.1.179" evidence="3 14"/>
<dbReference type="InterPro" id="IPR017568">
    <property type="entry name" value="3-oxoacyl-ACP_synth-2"/>
</dbReference>
<evidence type="ECO:0000256" key="8">
    <source>
        <dbReference type="ARBA" id="ARBA00023098"/>
    </source>
</evidence>
<dbReference type="PROSITE" id="PS52004">
    <property type="entry name" value="KS3_2"/>
    <property type="match status" value="1"/>
</dbReference>
<evidence type="ECO:0000256" key="9">
    <source>
        <dbReference type="ARBA" id="ARBA00023160"/>
    </source>
</evidence>
<dbReference type="FunFam" id="3.40.47.10:FF:000009">
    <property type="entry name" value="3-oxoacyl-[acyl-carrier-protein] synthase 2"/>
    <property type="match status" value="1"/>
</dbReference>
<organism evidence="18 19">
    <name type="scientific">Lysinibacillus macroides</name>
    <dbReference type="NCBI Taxonomy" id="33935"/>
    <lineage>
        <taxon>Bacteria</taxon>
        <taxon>Bacillati</taxon>
        <taxon>Bacillota</taxon>
        <taxon>Bacilli</taxon>
        <taxon>Bacillales</taxon>
        <taxon>Bacillaceae</taxon>
        <taxon>Lysinibacillus</taxon>
    </lineage>
</organism>
<evidence type="ECO:0000256" key="2">
    <source>
        <dbReference type="ARBA" id="ARBA00008467"/>
    </source>
</evidence>
<dbReference type="UniPathway" id="UPA00094"/>
<sequence length="411" mass="43626">MIRRVVVTGYGVVSPLGNSVSALWENIKAGQSGIRNIQGEAFSGINTQIAGTITDFDATQYMDKKEISKYDLFVQYAVAASQQALTQANLNMEQVDKERLGVYIGSGIGGIETILENHQAMLDNGPRKVSPFMVPMMISNMAAGILAIKTGFKGPSFSPVSACATGNQAIGEAFLAIRHGYADGILAGGAEAPINPLSFAGFSRMKAMSTRNDAPTKASRPFDSERDGFVMSEGSGIVFLEEYEHAKQRGATILGEIVGYGVTTDAHHITAPDFTGAANAMKLALKMGDIDGSAVDYINAHGTSTPEGDKSETKAIKHVFGDHAYQLKVSSTKSMTGHLFGAAGGIEAIITLKSIMDSIIPPTINYETPDPACDLNYVPNEALQQPVNIALSNGFGFGGHNAVLAFKRFEE</sequence>
<dbReference type="PANTHER" id="PTHR11712:SF336">
    <property type="entry name" value="3-OXOACYL-[ACYL-CARRIER-PROTEIN] SYNTHASE, MITOCHONDRIAL"/>
    <property type="match status" value="1"/>
</dbReference>
<evidence type="ECO:0000256" key="13">
    <source>
        <dbReference type="ARBA" id="ARBA00047659"/>
    </source>
</evidence>
<evidence type="ECO:0000256" key="6">
    <source>
        <dbReference type="ARBA" id="ARBA00022679"/>
    </source>
</evidence>
<evidence type="ECO:0000256" key="5">
    <source>
        <dbReference type="ARBA" id="ARBA00022516"/>
    </source>
</evidence>
<evidence type="ECO:0000256" key="16">
    <source>
        <dbReference type="RuleBase" id="RU003694"/>
    </source>
</evidence>
<dbReference type="CDD" id="cd00834">
    <property type="entry name" value="KAS_I_II"/>
    <property type="match status" value="1"/>
</dbReference>
<dbReference type="InterPro" id="IPR018201">
    <property type="entry name" value="Ketoacyl_synth_AS"/>
</dbReference>
<keyword evidence="19" id="KW-1185">Reference proteome</keyword>
<comment type="catalytic activity">
    <reaction evidence="13 14">
        <text>a fatty acyl-[ACP] + malonyl-[ACP] + H(+) = a 3-oxoacyl-[ACP] + holo-[ACP] + CO2</text>
        <dbReference type="Rhea" id="RHEA:22836"/>
        <dbReference type="Rhea" id="RHEA-COMP:9623"/>
        <dbReference type="Rhea" id="RHEA-COMP:9685"/>
        <dbReference type="Rhea" id="RHEA-COMP:9916"/>
        <dbReference type="Rhea" id="RHEA-COMP:14125"/>
        <dbReference type="ChEBI" id="CHEBI:15378"/>
        <dbReference type="ChEBI" id="CHEBI:16526"/>
        <dbReference type="ChEBI" id="CHEBI:64479"/>
        <dbReference type="ChEBI" id="CHEBI:78449"/>
        <dbReference type="ChEBI" id="CHEBI:78776"/>
        <dbReference type="ChEBI" id="CHEBI:138651"/>
    </reaction>
</comment>
<dbReference type="PROSITE" id="PS00606">
    <property type="entry name" value="KS3_1"/>
    <property type="match status" value="1"/>
</dbReference>
<evidence type="ECO:0000256" key="14">
    <source>
        <dbReference type="PIRNR" id="PIRNR000447"/>
    </source>
</evidence>
<evidence type="ECO:0000313" key="18">
    <source>
        <dbReference type="EMBL" id="KOY83583.1"/>
    </source>
</evidence>
<dbReference type="Proteomes" id="UP000037977">
    <property type="component" value="Unassembled WGS sequence"/>
</dbReference>
<gene>
    <name evidence="18" type="ORF">ADM90_10150</name>
</gene>
<evidence type="ECO:0000256" key="12">
    <source>
        <dbReference type="ARBA" id="ARBA00047318"/>
    </source>
</evidence>
<dbReference type="GO" id="GO:0004315">
    <property type="term" value="F:3-oxoacyl-[acyl-carrier-protein] synthase activity"/>
    <property type="evidence" value="ECO:0007669"/>
    <property type="project" value="UniProtKB-UniRule"/>
</dbReference>
<accession>A0A0M9DMD8</accession>
<keyword evidence="7" id="KW-0276">Fatty acid metabolism</keyword>
<feature type="active site" description="For beta-ketoacyl synthase activity" evidence="15">
    <location>
        <position position="163"/>
    </location>
</feature>
<evidence type="ECO:0000259" key="17">
    <source>
        <dbReference type="PROSITE" id="PS52004"/>
    </source>
</evidence>
<dbReference type="PATRIC" id="fig|33935.3.peg.1541"/>
<comment type="catalytic activity">
    <reaction evidence="12 14">
        <text>(9Z)-hexadecenoyl-[ACP] + malonyl-[ACP] + H(+) = 3-oxo-(11Z)-octadecenoyl-[ACP] + holo-[ACP] + CO2</text>
        <dbReference type="Rhea" id="RHEA:55040"/>
        <dbReference type="Rhea" id="RHEA-COMP:9623"/>
        <dbReference type="Rhea" id="RHEA-COMP:9685"/>
        <dbReference type="Rhea" id="RHEA-COMP:10800"/>
        <dbReference type="Rhea" id="RHEA-COMP:14074"/>
        <dbReference type="ChEBI" id="CHEBI:15378"/>
        <dbReference type="ChEBI" id="CHEBI:16526"/>
        <dbReference type="ChEBI" id="CHEBI:64479"/>
        <dbReference type="ChEBI" id="CHEBI:78449"/>
        <dbReference type="ChEBI" id="CHEBI:83989"/>
        <dbReference type="ChEBI" id="CHEBI:138538"/>
        <dbReference type="EC" id="2.3.1.179"/>
    </reaction>
</comment>
<keyword evidence="10 14" id="KW-0012">Acyltransferase</keyword>
<reference evidence="18 19" key="1">
    <citation type="submission" date="2015-07" db="EMBL/GenBank/DDBJ databases">
        <title>Genome sequencing project for genomic taxonomy and phylogenomics of Bacillus-like bacteria.</title>
        <authorList>
            <person name="Liu B."/>
            <person name="Wang J."/>
            <person name="Zhu Y."/>
            <person name="Liu G."/>
            <person name="Chen Q."/>
            <person name="Chen Z."/>
            <person name="Che J."/>
            <person name="Ge C."/>
            <person name="Shi H."/>
            <person name="Pan Z."/>
            <person name="Liu X."/>
        </authorList>
    </citation>
    <scope>NUCLEOTIDE SEQUENCE [LARGE SCALE GENOMIC DNA]</scope>
    <source>
        <strain evidence="18 19">DSM 54</strain>
    </source>
</reference>
<keyword evidence="8" id="KW-0443">Lipid metabolism</keyword>
<comment type="pathway">
    <text evidence="1 14">Lipid metabolism; fatty acid biosynthesis.</text>
</comment>
<dbReference type="InterPro" id="IPR014031">
    <property type="entry name" value="Ketoacyl_synth_C"/>
</dbReference>
<dbReference type="InterPro" id="IPR000794">
    <property type="entry name" value="Beta-ketoacyl_synthase"/>
</dbReference>
<dbReference type="NCBIfam" id="TIGR03150">
    <property type="entry name" value="fabF"/>
    <property type="match status" value="1"/>
</dbReference>
<dbReference type="Pfam" id="PF02801">
    <property type="entry name" value="Ketoacyl-synt_C"/>
    <property type="match status" value="1"/>
</dbReference>
<evidence type="ECO:0000256" key="10">
    <source>
        <dbReference type="ARBA" id="ARBA00023315"/>
    </source>
</evidence>
<dbReference type="RefSeq" id="WP_053994832.1">
    <property type="nucleotide sequence ID" value="NZ_CP065643.1"/>
</dbReference>
<dbReference type="GO" id="GO:0006633">
    <property type="term" value="P:fatty acid biosynthetic process"/>
    <property type="evidence" value="ECO:0007669"/>
    <property type="project" value="UniProtKB-UniRule"/>
</dbReference>
<proteinExistence type="inferred from homology"/>
<dbReference type="Gene3D" id="3.40.47.10">
    <property type="match status" value="1"/>
</dbReference>
<evidence type="ECO:0000313" key="19">
    <source>
        <dbReference type="Proteomes" id="UP000037977"/>
    </source>
</evidence>
<dbReference type="EMBL" id="LGCI01000005">
    <property type="protein sequence ID" value="KOY83583.1"/>
    <property type="molecule type" value="Genomic_DNA"/>
</dbReference>
<dbReference type="InterPro" id="IPR020841">
    <property type="entry name" value="PKS_Beta-ketoAc_synthase_dom"/>
</dbReference>
<dbReference type="SMART" id="SM00825">
    <property type="entry name" value="PKS_KS"/>
    <property type="match status" value="1"/>
</dbReference>
<dbReference type="PANTHER" id="PTHR11712">
    <property type="entry name" value="POLYKETIDE SYNTHASE-RELATED"/>
    <property type="match status" value="1"/>
</dbReference>
<comment type="function">
    <text evidence="11 14">Involved in the type II fatty acid elongation cycle. Catalyzes the elongation of a wide range of acyl-ACP by the addition of two carbons from malonyl-ACP to an acyl acceptor. Can efficiently catalyze the conversion of palmitoleoyl-ACP (cis-hexadec-9-enoyl-ACP) to cis-vaccenoyl-ACP (cis-octadec-11-enoyl-ACP), an essential step in the thermal regulation of fatty acid composition.</text>
</comment>
<protein>
    <recommendedName>
        <fullName evidence="4 14">3-oxoacyl-[acyl-carrier-protein] synthase 2</fullName>
        <ecNumber evidence="3 14">2.3.1.179</ecNumber>
    </recommendedName>
</protein>
<evidence type="ECO:0000256" key="1">
    <source>
        <dbReference type="ARBA" id="ARBA00005194"/>
    </source>
</evidence>
<feature type="domain" description="Ketosynthase family 3 (KS3)" evidence="17">
    <location>
        <begin position="2"/>
        <end position="408"/>
    </location>
</feature>
<dbReference type="NCBIfam" id="NF005589">
    <property type="entry name" value="PRK07314.1"/>
    <property type="match status" value="1"/>
</dbReference>
<dbReference type="STRING" id="33935.ADM90_10150"/>
<dbReference type="PIRSF" id="PIRSF000447">
    <property type="entry name" value="KAS_II"/>
    <property type="match status" value="1"/>
</dbReference>
<dbReference type="InterPro" id="IPR014030">
    <property type="entry name" value="Ketoacyl_synth_N"/>
</dbReference>
<dbReference type="SUPFAM" id="SSF53901">
    <property type="entry name" value="Thiolase-like"/>
    <property type="match status" value="2"/>
</dbReference>
<keyword evidence="6 14" id="KW-0808">Transferase</keyword>
<evidence type="ECO:0000256" key="7">
    <source>
        <dbReference type="ARBA" id="ARBA00022832"/>
    </source>
</evidence>
<name>A0A0M9DMD8_9BACI</name>
<dbReference type="OrthoDB" id="9808669at2"/>
<evidence type="ECO:0000256" key="3">
    <source>
        <dbReference type="ARBA" id="ARBA00012356"/>
    </source>
</evidence>
<dbReference type="NCBIfam" id="NF004970">
    <property type="entry name" value="PRK06333.1"/>
    <property type="match status" value="1"/>
</dbReference>
<comment type="caution">
    <text evidence="18">The sequence shown here is derived from an EMBL/GenBank/DDBJ whole genome shotgun (WGS) entry which is preliminary data.</text>
</comment>